<evidence type="ECO:0000256" key="3">
    <source>
        <dbReference type="ARBA" id="ARBA00022475"/>
    </source>
</evidence>
<feature type="transmembrane region" description="Helical" evidence="7">
    <location>
        <begin position="164"/>
        <end position="195"/>
    </location>
</feature>
<dbReference type="CDD" id="cd06261">
    <property type="entry name" value="TM_PBP2"/>
    <property type="match status" value="1"/>
</dbReference>
<evidence type="ECO:0000256" key="6">
    <source>
        <dbReference type="ARBA" id="ARBA00023136"/>
    </source>
</evidence>
<dbReference type="FunFam" id="1.10.3720.10:FF:000003">
    <property type="entry name" value="Aliphatic sulfonate ABC transporter permease"/>
    <property type="match status" value="1"/>
</dbReference>
<dbReference type="Gene3D" id="1.10.3720.10">
    <property type="entry name" value="MetI-like"/>
    <property type="match status" value="1"/>
</dbReference>
<evidence type="ECO:0000256" key="5">
    <source>
        <dbReference type="ARBA" id="ARBA00022989"/>
    </source>
</evidence>
<evidence type="ECO:0000259" key="8">
    <source>
        <dbReference type="PROSITE" id="PS50928"/>
    </source>
</evidence>
<dbReference type="Proteomes" id="UP000002730">
    <property type="component" value="Chromosome"/>
</dbReference>
<protein>
    <submittedName>
        <fullName evidence="9">Binding-protein-dependent transport systems inner membrane component</fullName>
    </submittedName>
</protein>
<feature type="transmembrane region" description="Helical" evidence="7">
    <location>
        <begin position="124"/>
        <end position="143"/>
    </location>
</feature>
<gene>
    <name evidence="9" type="ordered locus">Clocel_0363</name>
</gene>
<dbReference type="RefSeq" id="WP_010075090.1">
    <property type="nucleotide sequence ID" value="NC_014393.1"/>
</dbReference>
<dbReference type="PANTHER" id="PTHR30151">
    <property type="entry name" value="ALKANE SULFONATE ABC TRANSPORTER-RELATED, MEMBRANE SUBUNIT"/>
    <property type="match status" value="1"/>
</dbReference>
<dbReference type="PROSITE" id="PS50928">
    <property type="entry name" value="ABC_TM1"/>
    <property type="match status" value="1"/>
</dbReference>
<feature type="transmembrane region" description="Helical" evidence="7">
    <location>
        <begin position="7"/>
        <end position="27"/>
    </location>
</feature>
<organism evidence="9 10">
    <name type="scientific">Clostridium cellulovorans (strain ATCC 35296 / DSM 3052 / OCM 3 / 743B)</name>
    <dbReference type="NCBI Taxonomy" id="573061"/>
    <lineage>
        <taxon>Bacteria</taxon>
        <taxon>Bacillati</taxon>
        <taxon>Bacillota</taxon>
        <taxon>Clostridia</taxon>
        <taxon>Eubacteriales</taxon>
        <taxon>Clostridiaceae</taxon>
        <taxon>Clostridium</taxon>
    </lineage>
</organism>
<feature type="transmembrane region" description="Helical" evidence="7">
    <location>
        <begin position="98"/>
        <end position="118"/>
    </location>
</feature>
<dbReference type="GO" id="GO:0042918">
    <property type="term" value="P:alkanesulfonate transmembrane transport"/>
    <property type="evidence" value="ECO:0007669"/>
    <property type="project" value="UniProtKB-ARBA"/>
</dbReference>
<dbReference type="SUPFAM" id="SSF161098">
    <property type="entry name" value="MetI-like"/>
    <property type="match status" value="1"/>
</dbReference>
<evidence type="ECO:0000313" key="10">
    <source>
        <dbReference type="Proteomes" id="UP000002730"/>
    </source>
</evidence>
<evidence type="ECO:0000256" key="1">
    <source>
        <dbReference type="ARBA" id="ARBA00004651"/>
    </source>
</evidence>
<dbReference type="HOGENOM" id="CLU_046113_1_4_9"/>
<keyword evidence="10" id="KW-1185">Reference proteome</keyword>
<dbReference type="STRING" id="573061.Clocel_0363"/>
<dbReference type="eggNOG" id="COG0600">
    <property type="taxonomic scope" value="Bacteria"/>
</dbReference>
<sequence>MKHKRKLLNIIISLSLLLILWQLLSLFGEVGKTSIPSPLEVVKAIKDMIEDKILFKYIGISLYRFAVGYFIAAIFAIALGLIFGWYKKAWDIIDPIVQVLRPVSPIAWFPFIVIIFGIGNLPAIVIIFIAAFFPILLSTVTAVKNIEKSYLKVASNFEIKGLKLMGKIVLPAIFPYIANAMHIALGSAWVFLVAGEMVGAQSGLGYLIIDARNNLRLDMLMAGIIFIGLIGLILDKLIARVERKIGVKWGRTY</sequence>
<feature type="transmembrane region" description="Helical" evidence="7">
    <location>
        <begin position="215"/>
        <end position="234"/>
    </location>
</feature>
<evidence type="ECO:0000256" key="7">
    <source>
        <dbReference type="RuleBase" id="RU363032"/>
    </source>
</evidence>
<dbReference type="AlphaFoldDB" id="D9SQ76"/>
<dbReference type="GO" id="GO:0005886">
    <property type="term" value="C:plasma membrane"/>
    <property type="evidence" value="ECO:0007669"/>
    <property type="project" value="UniProtKB-SubCell"/>
</dbReference>
<comment type="subcellular location">
    <subcellularLocation>
        <location evidence="1 7">Cell membrane</location>
        <topology evidence="1 7">Multi-pass membrane protein</topology>
    </subcellularLocation>
</comment>
<accession>D9SQ76</accession>
<name>D9SQ76_CLOC7</name>
<dbReference type="PANTHER" id="PTHR30151:SF0">
    <property type="entry name" value="ABC TRANSPORTER PERMEASE PROTEIN MJ0413-RELATED"/>
    <property type="match status" value="1"/>
</dbReference>
<evidence type="ECO:0000256" key="2">
    <source>
        <dbReference type="ARBA" id="ARBA00022448"/>
    </source>
</evidence>
<reference evidence="9 10" key="1">
    <citation type="submission" date="2010-08" db="EMBL/GenBank/DDBJ databases">
        <title>Complete sequence of Clostridium cellulovorans 743B.</title>
        <authorList>
            <consortium name="US DOE Joint Genome Institute"/>
            <person name="Lucas S."/>
            <person name="Copeland A."/>
            <person name="Lapidus A."/>
            <person name="Cheng J.-F."/>
            <person name="Bruce D."/>
            <person name="Goodwin L."/>
            <person name="Pitluck S."/>
            <person name="Chertkov O."/>
            <person name="Detter J.C."/>
            <person name="Han C."/>
            <person name="Tapia R."/>
            <person name="Land M."/>
            <person name="Hauser L."/>
            <person name="Chang Y.-J."/>
            <person name="Jeffries C."/>
            <person name="Kyrpides N."/>
            <person name="Ivanova N."/>
            <person name="Mikhailova N."/>
            <person name="Hemme C.L."/>
            <person name="Woyke T."/>
        </authorList>
    </citation>
    <scope>NUCLEOTIDE SEQUENCE [LARGE SCALE GENOMIC DNA]</scope>
    <source>
        <strain evidence="10">ATCC 35296 / DSM 3052 / OCM 3 / 743B</strain>
    </source>
</reference>
<proteinExistence type="inferred from homology"/>
<keyword evidence="5 7" id="KW-1133">Transmembrane helix</keyword>
<feature type="transmembrane region" description="Helical" evidence="7">
    <location>
        <begin position="62"/>
        <end position="86"/>
    </location>
</feature>
<feature type="domain" description="ABC transmembrane type-1" evidence="8">
    <location>
        <begin position="58"/>
        <end position="238"/>
    </location>
</feature>
<dbReference type="Pfam" id="PF00528">
    <property type="entry name" value="BPD_transp_1"/>
    <property type="match status" value="1"/>
</dbReference>
<dbReference type="OrthoDB" id="9796361at2"/>
<dbReference type="KEGG" id="ccb:Clocel_0363"/>
<keyword evidence="3" id="KW-1003">Cell membrane</keyword>
<dbReference type="EMBL" id="CP002160">
    <property type="protein sequence ID" value="ADL50143.1"/>
    <property type="molecule type" value="Genomic_DNA"/>
</dbReference>
<dbReference type="InterPro" id="IPR000515">
    <property type="entry name" value="MetI-like"/>
</dbReference>
<evidence type="ECO:0000313" key="9">
    <source>
        <dbReference type="EMBL" id="ADL50143.1"/>
    </source>
</evidence>
<comment type="similarity">
    <text evidence="7">Belongs to the binding-protein-dependent transport system permease family.</text>
</comment>
<keyword evidence="6 7" id="KW-0472">Membrane</keyword>
<keyword evidence="4 7" id="KW-0812">Transmembrane</keyword>
<evidence type="ECO:0000256" key="4">
    <source>
        <dbReference type="ARBA" id="ARBA00022692"/>
    </source>
</evidence>
<dbReference type="InterPro" id="IPR035906">
    <property type="entry name" value="MetI-like_sf"/>
</dbReference>
<keyword evidence="2 7" id="KW-0813">Transport</keyword>